<evidence type="ECO:0000313" key="1">
    <source>
        <dbReference type="EMBL" id="EGP90038.1"/>
    </source>
</evidence>
<reference evidence="1 2" key="1">
    <citation type="journal article" date="2011" name="PLoS Genet.">
        <title>Finished genome of the fungal wheat pathogen Mycosphaerella graminicola reveals dispensome structure, chromosome plasticity, and stealth pathogenesis.</title>
        <authorList>
            <person name="Goodwin S.B."/>
            <person name="Ben M'barek S."/>
            <person name="Dhillon B."/>
            <person name="Wittenberg A.H.J."/>
            <person name="Crane C.F."/>
            <person name="Hane J.K."/>
            <person name="Foster A.J."/>
            <person name="Van der Lee T.A.J."/>
            <person name="Grimwood J."/>
            <person name="Aerts A."/>
            <person name="Antoniw J."/>
            <person name="Bailey A."/>
            <person name="Bluhm B."/>
            <person name="Bowler J."/>
            <person name="Bristow J."/>
            <person name="van der Burgt A."/>
            <person name="Canto-Canche B."/>
            <person name="Churchill A.C.L."/>
            <person name="Conde-Ferraez L."/>
            <person name="Cools H.J."/>
            <person name="Coutinho P.M."/>
            <person name="Csukai M."/>
            <person name="Dehal P."/>
            <person name="De Wit P."/>
            <person name="Donzelli B."/>
            <person name="van de Geest H.C."/>
            <person name="van Ham R.C.H.J."/>
            <person name="Hammond-Kosack K.E."/>
            <person name="Henrissat B."/>
            <person name="Kilian A."/>
            <person name="Kobayashi A.K."/>
            <person name="Koopmann E."/>
            <person name="Kourmpetis Y."/>
            <person name="Kuzniar A."/>
            <person name="Lindquist E."/>
            <person name="Lombard V."/>
            <person name="Maliepaard C."/>
            <person name="Martins N."/>
            <person name="Mehrabi R."/>
            <person name="Nap J.P.H."/>
            <person name="Ponomarenko A."/>
            <person name="Rudd J.J."/>
            <person name="Salamov A."/>
            <person name="Schmutz J."/>
            <person name="Schouten H.J."/>
            <person name="Shapiro H."/>
            <person name="Stergiopoulos I."/>
            <person name="Torriani S.F.F."/>
            <person name="Tu H."/>
            <person name="de Vries R.P."/>
            <person name="Waalwijk C."/>
            <person name="Ware S.B."/>
            <person name="Wiebenga A."/>
            <person name="Zwiers L.-H."/>
            <person name="Oliver R.P."/>
            <person name="Grigoriev I.V."/>
            <person name="Kema G.H.J."/>
        </authorList>
    </citation>
    <scope>NUCLEOTIDE SEQUENCE [LARGE SCALE GENOMIC DNA]</scope>
    <source>
        <strain evidence="2">CBS 115943 / IPO323</strain>
    </source>
</reference>
<keyword evidence="2" id="KW-1185">Reference proteome</keyword>
<dbReference type="HOGENOM" id="CLU_2724159_0_0_1"/>
<protein>
    <submittedName>
        <fullName evidence="1">Uncharacterized protein</fullName>
    </submittedName>
</protein>
<accession>F9X3U8</accession>
<organism evidence="1 2">
    <name type="scientific">Zymoseptoria tritici (strain CBS 115943 / IPO323)</name>
    <name type="common">Speckled leaf blotch fungus</name>
    <name type="synonym">Septoria tritici</name>
    <dbReference type="NCBI Taxonomy" id="336722"/>
    <lineage>
        <taxon>Eukaryota</taxon>
        <taxon>Fungi</taxon>
        <taxon>Dikarya</taxon>
        <taxon>Ascomycota</taxon>
        <taxon>Pezizomycotina</taxon>
        <taxon>Dothideomycetes</taxon>
        <taxon>Dothideomycetidae</taxon>
        <taxon>Mycosphaerellales</taxon>
        <taxon>Mycosphaerellaceae</taxon>
        <taxon>Zymoseptoria</taxon>
    </lineage>
</organism>
<dbReference type="AlphaFoldDB" id="F9X3U8"/>
<dbReference type="Proteomes" id="UP000008062">
    <property type="component" value="Chromosome 2"/>
</dbReference>
<gene>
    <name evidence="1" type="ORF">MYCGRDRAFT_103360</name>
</gene>
<proteinExistence type="predicted"/>
<sequence>MFRSSLAREQVFHIPDPRVILIGAAIPYDRCSVNGAGQVKSVVVGCSAWAQQSICAIERGCVAAEGVPSTVA</sequence>
<dbReference type="EMBL" id="CM001197">
    <property type="protein sequence ID" value="EGP90038.1"/>
    <property type="molecule type" value="Genomic_DNA"/>
</dbReference>
<dbReference type="GeneID" id="13400965"/>
<dbReference type="RefSeq" id="XP_003855062.1">
    <property type="nucleotide sequence ID" value="XM_003855014.1"/>
</dbReference>
<dbReference type="KEGG" id="ztr:MYCGRDRAFT_103360"/>
<name>F9X3U8_ZYMTI</name>
<evidence type="ECO:0000313" key="2">
    <source>
        <dbReference type="Proteomes" id="UP000008062"/>
    </source>
</evidence>
<dbReference type="InParanoid" id="F9X3U8"/>